<reference evidence="2" key="2">
    <citation type="submission" date="2020-06" db="EMBL/GenBank/DDBJ databases">
        <authorList>
            <person name="Ji K."/>
            <person name="Li J."/>
        </authorList>
    </citation>
    <scope>NUCLEOTIDE SEQUENCE</scope>
    <source>
        <strain evidence="2">JKM2019</strain>
        <tissue evidence="2">Whole body</tissue>
    </source>
</reference>
<gene>
    <name evidence="3" type="ORF">DERF_005241</name>
    <name evidence="2" type="ORF">HUG17_3709</name>
</gene>
<dbReference type="Proteomes" id="UP000828236">
    <property type="component" value="Unassembled WGS sequence"/>
</dbReference>
<sequence length="385" mass="45619">MDNSDQIDDLEYAIKVIIEEDEQQLFRDTALRIHKDIENLLSNNDDDDDEKSNNNDNDDHYSNHCNQKIEMIRWLNESSIMKTTKQPLSSSSSSRLSIWNKDPMVMMKYKNNNNNSEINEPVQQQIPAINSIINNDIHDDDHQSNDEQKESNDFNQFNLIMDRMILSRLENDQRVDFYSNNYNQNQNFDQNHIDYLFNEYFHFCLIELQLFEKEIDYSILKQSNKMKSIGNGHQQQVQSLNHQSSKWPISLDGNHQQQINPNQLHLFIWNLFNLHEKLSSFYSCQNNNDSSPSLLPSSSSLSSIINNEIDNLSTIIIRTITVWYEIVEKIKDNFVKQNSTTNCFDDDPIMNAEQINQLKRQQIVQLKLLWQLTRQIRLLHWTYDF</sequence>
<feature type="region of interest" description="Disordered" evidence="1">
    <location>
        <begin position="41"/>
        <end position="64"/>
    </location>
</feature>
<protein>
    <submittedName>
        <fullName evidence="3">Uncharacterized protein</fullName>
    </submittedName>
</protein>
<name>A0A922I900_DERFA</name>
<evidence type="ECO:0000313" key="3">
    <source>
        <dbReference type="EMBL" id="KAH9521598.1"/>
    </source>
</evidence>
<dbReference type="AlphaFoldDB" id="A0A922I900"/>
<dbReference type="EMBL" id="SDOV01000007">
    <property type="protein sequence ID" value="KAH7639676.1"/>
    <property type="molecule type" value="Genomic_DNA"/>
</dbReference>
<evidence type="ECO:0000256" key="1">
    <source>
        <dbReference type="SAM" id="MobiDB-lite"/>
    </source>
</evidence>
<dbReference type="Proteomes" id="UP000790347">
    <property type="component" value="Unassembled WGS sequence"/>
</dbReference>
<feature type="compositionally biased region" description="Basic and acidic residues" evidence="1">
    <location>
        <begin position="51"/>
        <end position="62"/>
    </location>
</feature>
<accession>A0A922I900</accession>
<reference evidence="2" key="3">
    <citation type="journal article" date="2021" name="World Allergy Organ. J.">
        <title>Chromosome-level assembly of Dermatophagoides farinae genome and transcriptome reveals two novel allergens Der f 37 and Der f 39.</title>
        <authorList>
            <person name="Chen J."/>
            <person name="Cai Z."/>
            <person name="Fan D."/>
            <person name="Hu J."/>
            <person name="Hou Y."/>
            <person name="He Y."/>
            <person name="Zhang Z."/>
            <person name="Zhao Z."/>
            <person name="Gao P."/>
            <person name="Hu W."/>
            <person name="Sun J."/>
            <person name="Li J."/>
            <person name="Ji K."/>
        </authorList>
    </citation>
    <scope>NUCLEOTIDE SEQUENCE</scope>
    <source>
        <strain evidence="2">JKM2019</strain>
    </source>
</reference>
<organism evidence="3 4">
    <name type="scientific">Dermatophagoides farinae</name>
    <name type="common">American house dust mite</name>
    <dbReference type="NCBI Taxonomy" id="6954"/>
    <lineage>
        <taxon>Eukaryota</taxon>
        <taxon>Metazoa</taxon>
        <taxon>Ecdysozoa</taxon>
        <taxon>Arthropoda</taxon>
        <taxon>Chelicerata</taxon>
        <taxon>Arachnida</taxon>
        <taxon>Acari</taxon>
        <taxon>Acariformes</taxon>
        <taxon>Sarcoptiformes</taxon>
        <taxon>Astigmata</taxon>
        <taxon>Psoroptidia</taxon>
        <taxon>Analgoidea</taxon>
        <taxon>Pyroglyphidae</taxon>
        <taxon>Dermatophagoidinae</taxon>
        <taxon>Dermatophagoides</taxon>
    </lineage>
</organism>
<reference evidence="3" key="4">
    <citation type="journal article" date="2022" name="Res Sq">
        <title>Comparative Genomics Reveals Insights into the Divergent Evolution of Astigmatic Mites and Household Pest Adaptations.</title>
        <authorList>
            <person name="Xiong Q."/>
            <person name="Wan A.T.-Y."/>
            <person name="Liu X.-Y."/>
            <person name="Fung C.S.-H."/>
            <person name="Xiao X."/>
            <person name="Malainual N."/>
            <person name="Hou J."/>
            <person name="Wang L."/>
            <person name="Wang M."/>
            <person name="Yang K."/>
            <person name="Cui Y."/>
            <person name="Leung E."/>
            <person name="Nong W."/>
            <person name="Shin S.-K."/>
            <person name="Au S."/>
            <person name="Jeong K.Y."/>
            <person name="Chew F.T."/>
            <person name="Hui J."/>
            <person name="Leung T.F."/>
            <person name="Tungtrongchitr A."/>
            <person name="Zhong N."/>
            <person name="Liu Z."/>
            <person name="Tsui S."/>
        </authorList>
    </citation>
    <scope>NUCLEOTIDE SEQUENCE</scope>
    <source>
        <strain evidence="3">Derf</strain>
        <tissue evidence="3">Whole organism</tissue>
    </source>
</reference>
<evidence type="ECO:0000313" key="4">
    <source>
        <dbReference type="Proteomes" id="UP000790347"/>
    </source>
</evidence>
<keyword evidence="4" id="KW-1185">Reference proteome</keyword>
<reference evidence="3" key="1">
    <citation type="submission" date="2013-05" db="EMBL/GenBank/DDBJ databases">
        <authorList>
            <person name="Yim A.K.Y."/>
            <person name="Chan T.F."/>
            <person name="Ji K.M."/>
            <person name="Liu X.Y."/>
            <person name="Zhou J.W."/>
            <person name="Li R.Q."/>
            <person name="Yang K.Y."/>
            <person name="Li J."/>
            <person name="Li M."/>
            <person name="Law P.T.W."/>
            <person name="Wu Y.L."/>
            <person name="Cai Z.L."/>
            <person name="Qin H."/>
            <person name="Bao Y."/>
            <person name="Leung R.K.K."/>
            <person name="Ng P.K.S."/>
            <person name="Zou J."/>
            <person name="Zhong X.J."/>
            <person name="Ran P.X."/>
            <person name="Zhong N.S."/>
            <person name="Liu Z.G."/>
            <person name="Tsui S.K.W."/>
        </authorList>
    </citation>
    <scope>NUCLEOTIDE SEQUENCE</scope>
    <source>
        <strain evidence="3">Derf</strain>
        <tissue evidence="3">Whole organism</tissue>
    </source>
</reference>
<evidence type="ECO:0000313" key="2">
    <source>
        <dbReference type="EMBL" id="KAH7639676.1"/>
    </source>
</evidence>
<dbReference type="EMBL" id="ASGP02000002">
    <property type="protein sequence ID" value="KAH9521598.1"/>
    <property type="molecule type" value="Genomic_DNA"/>
</dbReference>
<proteinExistence type="predicted"/>
<comment type="caution">
    <text evidence="3">The sequence shown here is derived from an EMBL/GenBank/DDBJ whole genome shotgun (WGS) entry which is preliminary data.</text>
</comment>